<evidence type="ECO:0000256" key="10">
    <source>
        <dbReference type="ARBA" id="ARBA00022723"/>
    </source>
</evidence>
<dbReference type="NCBIfam" id="NF000595">
    <property type="entry name" value="PRK00015.1-3"/>
    <property type="match status" value="1"/>
</dbReference>
<dbReference type="InterPro" id="IPR001352">
    <property type="entry name" value="RNase_HII/HIII"/>
</dbReference>
<evidence type="ECO:0000256" key="6">
    <source>
        <dbReference type="ARBA" id="ARBA00012180"/>
    </source>
</evidence>
<keyword evidence="11" id="KW-0255">Endonuclease</keyword>
<comment type="catalytic activity">
    <reaction evidence="1">
        <text>Endonucleolytic cleavage to 5'-phosphomonoester.</text>
        <dbReference type="EC" id="3.1.26.4"/>
    </reaction>
</comment>
<keyword evidence="10" id="KW-0479">Metal-binding</keyword>
<keyword evidence="9" id="KW-0540">Nuclease</keyword>
<dbReference type="InterPro" id="IPR024567">
    <property type="entry name" value="RNase_HII/HIII_dom"/>
</dbReference>
<dbReference type="CDD" id="cd07182">
    <property type="entry name" value="RNase_HII_bacteria_HII_like"/>
    <property type="match status" value="1"/>
</dbReference>
<sequence>MKSVYDKTNIYEIGVDEVGRGPLFGRVYTAAVVLPKDLDCSEIKDSKRFTSEKKLNRVYNYIKDNALYYSIDYVNEGLIDKINIREATFLSMKKSINHILTIMKYDFSSKIAILIDGNDFSGMHYYHNHQIRSVPIHLVKKGDALYYSIAAASILAKVARDEYIYALCKENIKLDNYYHLSKNKGYGTKQHRDGIKEYGLSKYHRKSFKIK</sequence>
<evidence type="ECO:0000313" key="15">
    <source>
        <dbReference type="EMBL" id="QFG74812.1"/>
    </source>
</evidence>
<keyword evidence="8" id="KW-0963">Cytoplasm</keyword>
<protein>
    <recommendedName>
        <fullName evidence="7">Ribonuclease HII</fullName>
        <ecNumber evidence="6">3.1.26.4</ecNumber>
    </recommendedName>
</protein>
<dbReference type="Pfam" id="PF01351">
    <property type="entry name" value="RNase_HII"/>
    <property type="match status" value="1"/>
</dbReference>
<evidence type="ECO:0000256" key="2">
    <source>
        <dbReference type="ARBA" id="ARBA00001936"/>
    </source>
</evidence>
<dbReference type="GO" id="GO:0006298">
    <property type="term" value="P:mismatch repair"/>
    <property type="evidence" value="ECO:0007669"/>
    <property type="project" value="TreeGrafter"/>
</dbReference>
<evidence type="ECO:0000256" key="8">
    <source>
        <dbReference type="ARBA" id="ARBA00022490"/>
    </source>
</evidence>
<dbReference type="PANTHER" id="PTHR10954:SF18">
    <property type="entry name" value="RIBONUCLEASE HII"/>
    <property type="match status" value="1"/>
</dbReference>
<reference evidence="15" key="1">
    <citation type="journal article" date="2019" name="Philos. Trans. R. Soc. Lond., B, Biol. Sci.">
        <title>Targeted metagenomic recovery of four divergent viruses reveals shared and distinctive characteristics of giant viruses of marine eukaryotes.</title>
        <authorList>
            <person name="Needham D.M."/>
            <person name="Poirier C."/>
            <person name="Hehenberger E."/>
            <person name="Jimenez V."/>
            <person name="Swalwell J.E."/>
            <person name="Santoro A.E."/>
            <person name="Worden A.Z."/>
        </authorList>
    </citation>
    <scope>NUCLEOTIDE SEQUENCE</scope>
    <source>
        <strain evidence="15">OPacV-421</strain>
    </source>
</reference>
<dbReference type="InterPro" id="IPR012337">
    <property type="entry name" value="RNaseH-like_sf"/>
</dbReference>
<keyword evidence="12" id="KW-0378">Hydrolase</keyword>
<feature type="domain" description="RNase H type-2" evidence="14">
    <location>
        <begin position="10"/>
        <end position="211"/>
    </location>
</feature>
<comment type="cofactor">
    <cofactor evidence="3">
        <name>Mg(2+)</name>
        <dbReference type="ChEBI" id="CHEBI:18420"/>
    </cofactor>
</comment>
<evidence type="ECO:0000256" key="11">
    <source>
        <dbReference type="ARBA" id="ARBA00022759"/>
    </source>
</evidence>
<evidence type="ECO:0000256" key="3">
    <source>
        <dbReference type="ARBA" id="ARBA00001946"/>
    </source>
</evidence>
<proteinExistence type="inferred from homology"/>
<evidence type="ECO:0000256" key="13">
    <source>
        <dbReference type="ARBA" id="ARBA00023211"/>
    </source>
</evidence>
<keyword evidence="13" id="KW-0464">Manganese</keyword>
<evidence type="ECO:0000256" key="9">
    <source>
        <dbReference type="ARBA" id="ARBA00022722"/>
    </source>
</evidence>
<evidence type="ECO:0000259" key="14">
    <source>
        <dbReference type="PROSITE" id="PS51975"/>
    </source>
</evidence>
<dbReference type="PANTHER" id="PTHR10954">
    <property type="entry name" value="RIBONUCLEASE H2 SUBUNIT A"/>
    <property type="match status" value="1"/>
</dbReference>
<evidence type="ECO:0000256" key="7">
    <source>
        <dbReference type="ARBA" id="ARBA00019179"/>
    </source>
</evidence>
<comment type="similarity">
    <text evidence="5">Belongs to the RNase HII family.</text>
</comment>
<dbReference type="PROSITE" id="PS51975">
    <property type="entry name" value="RNASE_H_2"/>
    <property type="match status" value="1"/>
</dbReference>
<dbReference type="GO" id="GO:0004523">
    <property type="term" value="F:RNA-DNA hybrid ribonuclease activity"/>
    <property type="evidence" value="ECO:0007669"/>
    <property type="project" value="UniProtKB-EC"/>
</dbReference>
<dbReference type="GO" id="GO:0032299">
    <property type="term" value="C:ribonuclease H2 complex"/>
    <property type="evidence" value="ECO:0007669"/>
    <property type="project" value="TreeGrafter"/>
</dbReference>
<dbReference type="Gene3D" id="3.30.420.10">
    <property type="entry name" value="Ribonuclease H-like superfamily/Ribonuclease H"/>
    <property type="match status" value="1"/>
</dbReference>
<name>A0A5J6VL17_9VIRU</name>
<evidence type="ECO:0000256" key="4">
    <source>
        <dbReference type="ARBA" id="ARBA00004496"/>
    </source>
</evidence>
<accession>A0A5J6VL17</accession>
<dbReference type="GO" id="GO:0043137">
    <property type="term" value="P:DNA replication, removal of RNA primer"/>
    <property type="evidence" value="ECO:0007669"/>
    <property type="project" value="TreeGrafter"/>
</dbReference>
<dbReference type="GO" id="GO:0046872">
    <property type="term" value="F:metal ion binding"/>
    <property type="evidence" value="ECO:0007669"/>
    <property type="project" value="UniProtKB-KW"/>
</dbReference>
<evidence type="ECO:0000256" key="12">
    <source>
        <dbReference type="ARBA" id="ARBA00022801"/>
    </source>
</evidence>
<evidence type="ECO:0000256" key="1">
    <source>
        <dbReference type="ARBA" id="ARBA00000077"/>
    </source>
</evidence>
<evidence type="ECO:0000256" key="5">
    <source>
        <dbReference type="ARBA" id="ARBA00007383"/>
    </source>
</evidence>
<comment type="subcellular location">
    <subcellularLocation>
        <location evidence="4">Cytoplasm</location>
    </subcellularLocation>
</comment>
<comment type="cofactor">
    <cofactor evidence="2">
        <name>Mn(2+)</name>
        <dbReference type="ChEBI" id="CHEBI:29035"/>
    </cofactor>
</comment>
<dbReference type="SUPFAM" id="SSF53098">
    <property type="entry name" value="Ribonuclease H-like"/>
    <property type="match status" value="1"/>
</dbReference>
<dbReference type="GO" id="GO:0003723">
    <property type="term" value="F:RNA binding"/>
    <property type="evidence" value="ECO:0007669"/>
    <property type="project" value="InterPro"/>
</dbReference>
<dbReference type="EMBL" id="MN448294">
    <property type="protein sequence ID" value="QFG74812.1"/>
    <property type="molecule type" value="Genomic_DNA"/>
</dbReference>
<dbReference type="InterPro" id="IPR036397">
    <property type="entry name" value="RNaseH_sf"/>
</dbReference>
<dbReference type="InterPro" id="IPR022898">
    <property type="entry name" value="RNase_HII"/>
</dbReference>
<dbReference type="EC" id="3.1.26.4" evidence="6"/>
<organism evidence="15">
    <name type="scientific">Megaviridae environmental sample</name>
    <dbReference type="NCBI Taxonomy" id="1737588"/>
    <lineage>
        <taxon>Viruses</taxon>
        <taxon>Varidnaviria</taxon>
        <taxon>Bamfordvirae</taxon>
        <taxon>Nucleocytoviricota</taxon>
        <taxon>Megaviricetes</taxon>
        <taxon>Imitervirales</taxon>
        <taxon>Mimiviridae</taxon>
        <taxon>environmental samples</taxon>
    </lineage>
</organism>